<reference evidence="1" key="1">
    <citation type="submission" date="2019-11" db="EMBL/GenBank/DDBJ databases">
        <title>Nori genome reveals adaptations in red seaweeds to the harsh intertidal environment.</title>
        <authorList>
            <person name="Wang D."/>
            <person name="Mao Y."/>
        </authorList>
    </citation>
    <scope>NUCLEOTIDE SEQUENCE</scope>
    <source>
        <tissue evidence="1">Gametophyte</tissue>
    </source>
</reference>
<comment type="caution">
    <text evidence="1">The sequence shown here is derived from an EMBL/GenBank/DDBJ whole genome shotgun (WGS) entry which is preliminary data.</text>
</comment>
<dbReference type="Proteomes" id="UP000798662">
    <property type="component" value="Chromosome 1"/>
</dbReference>
<gene>
    <name evidence="1" type="ORF">I4F81_004326</name>
</gene>
<keyword evidence="2" id="KW-1185">Reference proteome</keyword>
<evidence type="ECO:0000313" key="1">
    <source>
        <dbReference type="EMBL" id="KAK1861746.1"/>
    </source>
</evidence>
<sequence length="415" mass="43297">MNALTARFAAALRTYPRLAAAGEPADLTLLLTPVSAIKLCAHASGVPWRQAATALAAATTALATSLDGSNGSGGGGGGGGDGGGGGRVGVAGGRHALLLDVMEWRLPPANASQMMPAHTRYDLPPALRRRVVAASKERFAPRGYPSDVLPLPMVSSVSRTERLWELSPPRPTVVAYVGTLDDRPYGGANCTYDPATGAWAPFYSGGCLRSVLRVQLRAHLGAAAGGTHPSPAGSGLVRVSVLARREESFDAGDAAALMLSARYCLQPAGDGMSRRGLYDSLLCGCVPVVFRPSMVVLPFEDVVPYADFTVTLPEADVLAGRVDVVAALAAIPDDEYERRLAALRVWAPRLAYGHDAADRWRLDDPDAFTLSILALAHATPVGSFTRDDLHDLYNDDAEGVGAGRAASAGASPSYL</sequence>
<organism evidence="1 2">
    <name type="scientific">Pyropia yezoensis</name>
    <name type="common">Susabi-nori</name>
    <name type="synonym">Porphyra yezoensis</name>
    <dbReference type="NCBI Taxonomy" id="2788"/>
    <lineage>
        <taxon>Eukaryota</taxon>
        <taxon>Rhodophyta</taxon>
        <taxon>Bangiophyceae</taxon>
        <taxon>Bangiales</taxon>
        <taxon>Bangiaceae</taxon>
        <taxon>Pyropia</taxon>
    </lineage>
</organism>
<name>A0ACC3BVN6_PYRYE</name>
<protein>
    <submittedName>
        <fullName evidence="1">Uncharacterized protein</fullName>
    </submittedName>
</protein>
<evidence type="ECO:0000313" key="2">
    <source>
        <dbReference type="Proteomes" id="UP000798662"/>
    </source>
</evidence>
<proteinExistence type="predicted"/>
<accession>A0ACC3BVN6</accession>
<dbReference type="EMBL" id="CM020618">
    <property type="protein sequence ID" value="KAK1861746.1"/>
    <property type="molecule type" value="Genomic_DNA"/>
</dbReference>